<dbReference type="Proteomes" id="UP001055093">
    <property type="component" value="Unassembled WGS sequence"/>
</dbReference>
<evidence type="ECO:0000313" key="2">
    <source>
        <dbReference type="Proteomes" id="UP001055093"/>
    </source>
</evidence>
<dbReference type="EMBL" id="BPRE01000017">
    <property type="protein sequence ID" value="GJE77750.1"/>
    <property type="molecule type" value="Genomic_DNA"/>
</dbReference>
<accession>A0ABQ4V0F4</accession>
<sequence>MNSFAEVIDRLGIGPTAAALGLKDSHVRTLKARDSIPPTYFGALVESEDGKKHGLTYELLHRLHQEAVARRARPTDASEARSVA</sequence>
<keyword evidence="2" id="KW-1185">Reference proteome</keyword>
<evidence type="ECO:0000313" key="1">
    <source>
        <dbReference type="EMBL" id="GJE77750.1"/>
    </source>
</evidence>
<organism evidence="1 2">
    <name type="scientific">Methylorubrum suomiense</name>
    <dbReference type="NCBI Taxonomy" id="144191"/>
    <lineage>
        <taxon>Bacteria</taxon>
        <taxon>Pseudomonadati</taxon>
        <taxon>Pseudomonadota</taxon>
        <taxon>Alphaproteobacteria</taxon>
        <taxon>Hyphomicrobiales</taxon>
        <taxon>Methylobacteriaceae</taxon>
        <taxon>Methylorubrum</taxon>
    </lineage>
</organism>
<gene>
    <name evidence="1" type="ORF">BGCPKDLD_4357</name>
</gene>
<dbReference type="RefSeq" id="WP_238308535.1">
    <property type="nucleotide sequence ID" value="NZ_BPRE01000017.1"/>
</dbReference>
<comment type="caution">
    <text evidence="1">The sequence shown here is derived from an EMBL/GenBank/DDBJ whole genome shotgun (WGS) entry which is preliminary data.</text>
</comment>
<name>A0ABQ4V0F4_9HYPH</name>
<reference evidence="1" key="1">
    <citation type="journal article" date="2021" name="Front. Microbiol.">
        <title>Comprehensive Comparative Genomics and Phenotyping of Methylobacterium Species.</title>
        <authorList>
            <person name="Alessa O."/>
            <person name="Ogura Y."/>
            <person name="Fujitani Y."/>
            <person name="Takami H."/>
            <person name="Hayashi T."/>
            <person name="Sahin N."/>
            <person name="Tani A."/>
        </authorList>
    </citation>
    <scope>NUCLEOTIDE SEQUENCE</scope>
    <source>
        <strain evidence="1">DSM 14458</strain>
    </source>
</reference>
<proteinExistence type="predicted"/>
<protein>
    <submittedName>
        <fullName evidence="1">Uncharacterized protein</fullName>
    </submittedName>
</protein>
<reference evidence="1" key="2">
    <citation type="submission" date="2021-08" db="EMBL/GenBank/DDBJ databases">
        <authorList>
            <person name="Tani A."/>
            <person name="Ola A."/>
            <person name="Ogura Y."/>
            <person name="Katsura K."/>
            <person name="Hayashi T."/>
        </authorList>
    </citation>
    <scope>NUCLEOTIDE SEQUENCE</scope>
    <source>
        <strain evidence="1">DSM 14458</strain>
    </source>
</reference>